<evidence type="ECO:0000256" key="8">
    <source>
        <dbReference type="RuleBase" id="RU362010"/>
    </source>
</evidence>
<keyword evidence="6 8" id="KW-1133">Transmembrane helix</keyword>
<feature type="compositionally biased region" description="Basic residues" evidence="9">
    <location>
        <begin position="1"/>
        <end position="10"/>
    </location>
</feature>
<proteinExistence type="inferred from homology"/>
<dbReference type="NCBIfam" id="TIGR00383">
    <property type="entry name" value="corA"/>
    <property type="match status" value="1"/>
</dbReference>
<reference evidence="11" key="1">
    <citation type="journal article" date="2019" name="Int. J. Syst. Evol. Microbiol.">
        <title>The Global Catalogue of Microorganisms (GCM) 10K type strain sequencing project: providing services to taxonomists for standard genome sequencing and annotation.</title>
        <authorList>
            <consortium name="The Broad Institute Genomics Platform"/>
            <consortium name="The Broad Institute Genome Sequencing Center for Infectious Disease"/>
            <person name="Wu L."/>
            <person name="Ma J."/>
        </authorList>
    </citation>
    <scope>NUCLEOTIDE SEQUENCE [LARGE SCALE GENOMIC DNA]</scope>
    <source>
        <strain evidence="11">JCM 18715</strain>
    </source>
</reference>
<evidence type="ECO:0000256" key="9">
    <source>
        <dbReference type="SAM" id="MobiDB-lite"/>
    </source>
</evidence>
<comment type="subcellular location">
    <subcellularLocation>
        <location evidence="1">Cell membrane</location>
        <topology evidence="1">Multi-pass membrane protein</topology>
    </subcellularLocation>
    <subcellularLocation>
        <location evidence="8">Membrane</location>
        <topology evidence="8">Multi-pass membrane protein</topology>
    </subcellularLocation>
</comment>
<dbReference type="SUPFAM" id="SSF143865">
    <property type="entry name" value="CorA soluble domain-like"/>
    <property type="match status" value="1"/>
</dbReference>
<comment type="similarity">
    <text evidence="2 8">Belongs to the CorA metal ion transporter (MIT) (TC 1.A.35) family.</text>
</comment>
<evidence type="ECO:0000313" key="11">
    <source>
        <dbReference type="Proteomes" id="UP001500547"/>
    </source>
</evidence>
<keyword evidence="5 8" id="KW-0812">Transmembrane</keyword>
<dbReference type="InterPro" id="IPR045861">
    <property type="entry name" value="CorA_cytoplasmic_dom"/>
</dbReference>
<dbReference type="InterPro" id="IPR002523">
    <property type="entry name" value="MgTranspt_CorA/ZnTranspt_ZntB"/>
</dbReference>
<keyword evidence="3 8" id="KW-0813">Transport</keyword>
<dbReference type="PANTHER" id="PTHR46494">
    <property type="entry name" value="CORA FAMILY METAL ION TRANSPORTER (EUROFUNG)"/>
    <property type="match status" value="1"/>
</dbReference>
<dbReference type="Pfam" id="PF01544">
    <property type="entry name" value="CorA"/>
    <property type="match status" value="1"/>
</dbReference>
<keyword evidence="7 8" id="KW-0472">Membrane</keyword>
<keyword evidence="4 8" id="KW-1003">Cell membrane</keyword>
<dbReference type="InterPro" id="IPR004488">
    <property type="entry name" value="Mg/Co-transport_prot_CorA"/>
</dbReference>
<dbReference type="Gene3D" id="3.30.460.20">
    <property type="entry name" value="CorA soluble domain-like"/>
    <property type="match status" value="1"/>
</dbReference>
<evidence type="ECO:0000256" key="1">
    <source>
        <dbReference type="ARBA" id="ARBA00004651"/>
    </source>
</evidence>
<feature type="transmembrane region" description="Helical" evidence="8">
    <location>
        <begin position="316"/>
        <end position="338"/>
    </location>
</feature>
<keyword evidence="8" id="KW-0406">Ion transport</keyword>
<protein>
    <recommendedName>
        <fullName evidence="8">Magnesium transport protein CorA</fullName>
    </recommendedName>
</protein>
<dbReference type="RefSeq" id="WP_345532011.1">
    <property type="nucleotide sequence ID" value="NZ_BAABLD010000005.1"/>
</dbReference>
<keyword evidence="11" id="KW-1185">Reference proteome</keyword>
<keyword evidence="8" id="KW-0460">Magnesium</keyword>
<evidence type="ECO:0000313" key="10">
    <source>
        <dbReference type="EMBL" id="GAA5162074.1"/>
    </source>
</evidence>
<evidence type="ECO:0000256" key="2">
    <source>
        <dbReference type="ARBA" id="ARBA00009765"/>
    </source>
</evidence>
<evidence type="ECO:0000256" key="6">
    <source>
        <dbReference type="ARBA" id="ARBA00022989"/>
    </source>
</evidence>
<dbReference type="CDD" id="cd12828">
    <property type="entry name" value="TmCorA-like_1"/>
    <property type="match status" value="1"/>
</dbReference>
<dbReference type="Proteomes" id="UP001500547">
    <property type="component" value="Unassembled WGS sequence"/>
</dbReference>
<organism evidence="10 11">
    <name type="scientific">Viridibacterium curvum</name>
    <dbReference type="NCBI Taxonomy" id="1101404"/>
    <lineage>
        <taxon>Bacteria</taxon>
        <taxon>Pseudomonadati</taxon>
        <taxon>Pseudomonadota</taxon>
        <taxon>Betaproteobacteria</taxon>
        <taxon>Rhodocyclales</taxon>
        <taxon>Rhodocyclaceae</taxon>
        <taxon>Viridibacterium</taxon>
    </lineage>
</organism>
<dbReference type="InterPro" id="IPR045863">
    <property type="entry name" value="CorA_TM1_TM2"/>
</dbReference>
<dbReference type="PANTHER" id="PTHR46494:SF1">
    <property type="entry name" value="CORA FAMILY METAL ION TRANSPORTER (EUROFUNG)"/>
    <property type="match status" value="1"/>
</dbReference>
<evidence type="ECO:0000256" key="5">
    <source>
        <dbReference type="ARBA" id="ARBA00022692"/>
    </source>
</evidence>
<dbReference type="EMBL" id="BAABLD010000005">
    <property type="protein sequence ID" value="GAA5162074.1"/>
    <property type="molecule type" value="Genomic_DNA"/>
</dbReference>
<dbReference type="SUPFAM" id="SSF144083">
    <property type="entry name" value="Magnesium transport protein CorA, transmembrane region"/>
    <property type="match status" value="1"/>
</dbReference>
<feature type="region of interest" description="Disordered" evidence="9">
    <location>
        <begin position="1"/>
        <end position="22"/>
    </location>
</feature>
<evidence type="ECO:0000256" key="3">
    <source>
        <dbReference type="ARBA" id="ARBA00022448"/>
    </source>
</evidence>
<comment type="function">
    <text evidence="8">Mediates influx of magnesium ions.</text>
</comment>
<comment type="caution">
    <text evidence="10">The sequence shown here is derived from an EMBL/GenBank/DDBJ whole genome shotgun (WGS) entry which is preliminary data.</text>
</comment>
<gene>
    <name evidence="8 10" type="primary">corA</name>
    <name evidence="10" type="ORF">GCM10025770_12340</name>
</gene>
<name>A0ABP9QIB3_9RHOO</name>
<evidence type="ECO:0000256" key="7">
    <source>
        <dbReference type="ARBA" id="ARBA00023136"/>
    </source>
</evidence>
<dbReference type="Gene3D" id="1.20.58.340">
    <property type="entry name" value="Magnesium transport protein CorA, transmembrane region"/>
    <property type="match status" value="2"/>
</dbReference>
<evidence type="ECO:0000256" key="4">
    <source>
        <dbReference type="ARBA" id="ARBA00022475"/>
    </source>
</evidence>
<sequence>MHLFSHKRHKSTTDSPDVSTDPLASARQAHKVGMDPGSLQHIGQVKVRQAAITLFDYDPQQLIEITFSSLEESRRYEKQHGLYWLNVHGLHDPSVMQEIGQRFGLHPLVLEDIVNTHHRPKLEDYGDYLFMVLKSFDYNSADHDCQAEQISLVMGADFILSFQERSTGLFDPIRERLRKNGSLLRRGGPDSLLHALTDAIVDSYFVVTEKLSADIEKLEDQLIVDPPRNAVEQINHLKREMYELRHSIWPTREVTNGVLRNTAGLVKPDTIPYFRDVYEHCVHLIEQLDALREQIGDLLDLYLSTVSNRLNKELRLLTIITTLFAPATIVTGFFGMNFQHLPWTNSENGWLIAAAIIVGGALALLGLLRWRYRRIKRGF</sequence>
<feature type="transmembrane region" description="Helical" evidence="8">
    <location>
        <begin position="350"/>
        <end position="370"/>
    </location>
</feature>
<accession>A0ABP9QIB3</accession>